<proteinExistence type="predicted"/>
<feature type="compositionally biased region" description="Polar residues" evidence="1">
    <location>
        <begin position="12"/>
        <end position="23"/>
    </location>
</feature>
<gene>
    <name evidence="2" type="ORF">HUJ06_019333</name>
</gene>
<dbReference type="PANTHER" id="PTHR12941">
    <property type="entry name" value="ER MEMBRANE PROTEIN COMPLEX"/>
    <property type="match status" value="1"/>
</dbReference>
<organism evidence="2 3">
    <name type="scientific">Nelumbo nucifera</name>
    <name type="common">Sacred lotus</name>
    <dbReference type="NCBI Taxonomy" id="4432"/>
    <lineage>
        <taxon>Eukaryota</taxon>
        <taxon>Viridiplantae</taxon>
        <taxon>Streptophyta</taxon>
        <taxon>Embryophyta</taxon>
        <taxon>Tracheophyta</taxon>
        <taxon>Spermatophyta</taxon>
        <taxon>Magnoliopsida</taxon>
        <taxon>Proteales</taxon>
        <taxon>Nelumbonaceae</taxon>
        <taxon>Nelumbo</taxon>
    </lineage>
</organism>
<evidence type="ECO:0008006" key="4">
    <source>
        <dbReference type="Google" id="ProtNLM"/>
    </source>
</evidence>
<reference evidence="2 3" key="1">
    <citation type="journal article" date="2020" name="Mol. Biol. Evol.">
        <title>Distinct Expression and Methylation Patterns for Genes with Different Fates following a Single Whole-Genome Duplication in Flowering Plants.</title>
        <authorList>
            <person name="Shi T."/>
            <person name="Rahmani R.S."/>
            <person name="Gugger P.F."/>
            <person name="Wang M."/>
            <person name="Li H."/>
            <person name="Zhang Y."/>
            <person name="Li Z."/>
            <person name="Wang Q."/>
            <person name="Van de Peer Y."/>
            <person name="Marchal K."/>
            <person name="Chen J."/>
        </authorList>
    </citation>
    <scope>NUCLEOTIDE SEQUENCE [LARGE SCALE GENOMIC DNA]</scope>
    <source>
        <tissue evidence="2">Leaf</tissue>
    </source>
</reference>
<protein>
    <recommendedName>
        <fullName evidence="4">ER membrane protein complex subunit 8/9 homolog</fullName>
    </recommendedName>
</protein>
<dbReference type="Pfam" id="PF03665">
    <property type="entry name" value="UPF0172"/>
    <property type="match status" value="1"/>
</dbReference>
<name>A0A822XC12_NELNU</name>
<keyword evidence="3" id="KW-1185">Reference proteome</keyword>
<dbReference type="PANTHER" id="PTHR12941:SF10">
    <property type="entry name" value="ER MEMBRANE PROTEIN COMPLEX SUBUNIT 8_9 HOMOLOG"/>
    <property type="match status" value="1"/>
</dbReference>
<dbReference type="AlphaFoldDB" id="A0A822XC12"/>
<dbReference type="GO" id="GO:0072546">
    <property type="term" value="C:EMC complex"/>
    <property type="evidence" value="ECO:0007669"/>
    <property type="project" value="InterPro"/>
</dbReference>
<feature type="region of interest" description="Disordered" evidence="1">
    <location>
        <begin position="1"/>
        <end position="23"/>
    </location>
</feature>
<dbReference type="EMBL" id="DUZY01000001">
    <property type="protein sequence ID" value="DAD17870.1"/>
    <property type="molecule type" value="Genomic_DNA"/>
</dbReference>
<dbReference type="Proteomes" id="UP000607653">
    <property type="component" value="Unassembled WGS sequence"/>
</dbReference>
<accession>A0A822XC12</accession>
<evidence type="ECO:0000313" key="3">
    <source>
        <dbReference type="Proteomes" id="UP000607653"/>
    </source>
</evidence>
<sequence length="68" mass="7951">MDHLYTRDASKSWKQSGSDGNSRLTIKESSANILLLDYISSEKWKDIVDFDDHLDDISKDWLNEDLFK</sequence>
<evidence type="ECO:0000256" key="1">
    <source>
        <dbReference type="SAM" id="MobiDB-lite"/>
    </source>
</evidence>
<dbReference type="InterPro" id="IPR005366">
    <property type="entry name" value="EMC8/9"/>
</dbReference>
<comment type="caution">
    <text evidence="2">The sequence shown here is derived from an EMBL/GenBank/DDBJ whole genome shotgun (WGS) entry which is preliminary data.</text>
</comment>
<evidence type="ECO:0000313" key="2">
    <source>
        <dbReference type="EMBL" id="DAD17870.1"/>
    </source>
</evidence>
<feature type="compositionally biased region" description="Basic and acidic residues" evidence="1">
    <location>
        <begin position="1"/>
        <end position="11"/>
    </location>
</feature>